<reference evidence="4" key="1">
    <citation type="submission" date="2020-03" db="EMBL/GenBank/DDBJ databases">
        <title>A high-quality chromosome-level genome assembly of a woody plant with both climbing and erect habits, Rhamnella rubrinervis.</title>
        <authorList>
            <person name="Lu Z."/>
            <person name="Yang Y."/>
            <person name="Zhu X."/>
            <person name="Sun Y."/>
        </authorList>
    </citation>
    <scope>NUCLEOTIDE SEQUENCE</scope>
    <source>
        <strain evidence="4">BYM</strain>
        <tissue evidence="4">Leaf</tissue>
    </source>
</reference>
<dbReference type="Pfam" id="PF00400">
    <property type="entry name" value="WD40"/>
    <property type="match status" value="2"/>
</dbReference>
<evidence type="ECO:0000256" key="1">
    <source>
        <dbReference type="ARBA" id="ARBA00022574"/>
    </source>
</evidence>
<dbReference type="PANTHER" id="PTHR18763">
    <property type="entry name" value="WD-REPEAT PROTEIN 18"/>
    <property type="match status" value="1"/>
</dbReference>
<evidence type="ECO:0008006" key="6">
    <source>
        <dbReference type="Google" id="ProtNLM"/>
    </source>
</evidence>
<comment type="caution">
    <text evidence="4">The sequence shown here is derived from an EMBL/GenBank/DDBJ whole genome shotgun (WGS) entry which is preliminary data.</text>
</comment>
<dbReference type="GO" id="GO:0120330">
    <property type="term" value="C:rixosome complex"/>
    <property type="evidence" value="ECO:0007669"/>
    <property type="project" value="TreeGrafter"/>
</dbReference>
<protein>
    <recommendedName>
        <fullName evidence="6">Transducin/WD40 repeat-like superfamily protein</fullName>
    </recommendedName>
</protein>
<name>A0A8K0H0S4_9ROSA</name>
<dbReference type="InterPro" id="IPR001680">
    <property type="entry name" value="WD40_rpt"/>
</dbReference>
<keyword evidence="2" id="KW-0677">Repeat</keyword>
<gene>
    <name evidence="4" type="ORF">FNV43_RR13231</name>
</gene>
<dbReference type="GO" id="GO:0005656">
    <property type="term" value="C:nuclear pre-replicative complex"/>
    <property type="evidence" value="ECO:0007669"/>
    <property type="project" value="TreeGrafter"/>
</dbReference>
<dbReference type="InterPro" id="IPR011047">
    <property type="entry name" value="Quinoprotein_ADH-like_sf"/>
</dbReference>
<dbReference type="OrthoDB" id="6252103at2759"/>
<dbReference type="GO" id="GO:0006261">
    <property type="term" value="P:DNA-templated DNA replication"/>
    <property type="evidence" value="ECO:0007669"/>
    <property type="project" value="TreeGrafter"/>
</dbReference>
<accession>A0A8K0H0S4</accession>
<keyword evidence="1 3" id="KW-0853">WD repeat</keyword>
<dbReference type="PROSITE" id="PS50082">
    <property type="entry name" value="WD_REPEATS_2"/>
    <property type="match status" value="1"/>
</dbReference>
<organism evidence="4 5">
    <name type="scientific">Rhamnella rubrinervis</name>
    <dbReference type="NCBI Taxonomy" id="2594499"/>
    <lineage>
        <taxon>Eukaryota</taxon>
        <taxon>Viridiplantae</taxon>
        <taxon>Streptophyta</taxon>
        <taxon>Embryophyta</taxon>
        <taxon>Tracheophyta</taxon>
        <taxon>Spermatophyta</taxon>
        <taxon>Magnoliopsida</taxon>
        <taxon>eudicotyledons</taxon>
        <taxon>Gunneridae</taxon>
        <taxon>Pentapetalae</taxon>
        <taxon>rosids</taxon>
        <taxon>fabids</taxon>
        <taxon>Rosales</taxon>
        <taxon>Rhamnaceae</taxon>
        <taxon>rhamnoid group</taxon>
        <taxon>Rhamneae</taxon>
        <taxon>Rhamnella</taxon>
    </lineage>
</organism>
<evidence type="ECO:0000256" key="3">
    <source>
        <dbReference type="PROSITE-ProRule" id="PRU00221"/>
    </source>
</evidence>
<dbReference type="InterPro" id="IPR045227">
    <property type="entry name" value="WDR18/Ipi3/RID3"/>
</dbReference>
<evidence type="ECO:0000313" key="5">
    <source>
        <dbReference type="Proteomes" id="UP000796880"/>
    </source>
</evidence>
<dbReference type="GO" id="GO:0006364">
    <property type="term" value="P:rRNA processing"/>
    <property type="evidence" value="ECO:0007669"/>
    <property type="project" value="TreeGrafter"/>
</dbReference>
<dbReference type="InterPro" id="IPR019775">
    <property type="entry name" value="WD40_repeat_CS"/>
</dbReference>
<sequence length="395" mass="43045">MEVVVASSSVDAGIGCWNLQTGAELLRYKTCASPPHGLVCVGQRFIASSQLRDSSASSGSVLYWSWSKPQVEVKSFPAEQIKPLAANHEGTYIVGGGSSGIFDDYTRNQASSPYVHSFSEHTLSVTDVVVGYGGGNAIIVSASEDRTCKVRKEGLEHVEGKILKLLCSFNNDAVALDPGEHVFYAGSRDGKIYVAALNAESTYNNKYGLHIINSFSTHSKAVTSLAYGTTGNLLISGSEDGMVRVWDARTLNVVSIFKHAKGPVNNIIVVRQQLYPNFQINPNMSTSSKRHGSLLPPPLEKYMTSTDEVTDFKTVIGLQATCSESMDLVYLSSRVMNNQIKNFRPSLIKPCLASFQQQGSAASEIEAEKLKLDCKRSMQMAQQWKKCMKTCINSV</sequence>
<evidence type="ECO:0000256" key="2">
    <source>
        <dbReference type="ARBA" id="ARBA00022737"/>
    </source>
</evidence>
<dbReference type="AlphaFoldDB" id="A0A8K0H0S4"/>
<dbReference type="Gene3D" id="2.130.10.10">
    <property type="entry name" value="YVTN repeat-like/Quinoprotein amine dehydrogenase"/>
    <property type="match status" value="2"/>
</dbReference>
<keyword evidence="5" id="KW-1185">Reference proteome</keyword>
<dbReference type="PANTHER" id="PTHR18763:SF0">
    <property type="entry name" value="WD REPEAT-CONTAINING PROTEIN 18"/>
    <property type="match status" value="1"/>
</dbReference>
<evidence type="ECO:0000313" key="4">
    <source>
        <dbReference type="EMBL" id="KAF3443545.1"/>
    </source>
</evidence>
<dbReference type="InterPro" id="IPR015943">
    <property type="entry name" value="WD40/YVTN_repeat-like_dom_sf"/>
</dbReference>
<dbReference type="SUPFAM" id="SSF50998">
    <property type="entry name" value="Quinoprotein alcohol dehydrogenase-like"/>
    <property type="match status" value="1"/>
</dbReference>
<feature type="repeat" description="WD" evidence="3">
    <location>
        <begin position="215"/>
        <end position="256"/>
    </location>
</feature>
<dbReference type="EMBL" id="VOIH02000006">
    <property type="protein sequence ID" value="KAF3443545.1"/>
    <property type="molecule type" value="Genomic_DNA"/>
</dbReference>
<proteinExistence type="predicted"/>
<dbReference type="PROSITE" id="PS00678">
    <property type="entry name" value="WD_REPEATS_1"/>
    <property type="match status" value="1"/>
</dbReference>
<dbReference type="PROSITE" id="PS50294">
    <property type="entry name" value="WD_REPEATS_REGION"/>
    <property type="match status" value="1"/>
</dbReference>
<dbReference type="SMART" id="SM00320">
    <property type="entry name" value="WD40"/>
    <property type="match status" value="3"/>
</dbReference>
<dbReference type="Proteomes" id="UP000796880">
    <property type="component" value="Unassembled WGS sequence"/>
</dbReference>